<reference evidence="1 2" key="1">
    <citation type="submission" date="2013-07" db="EMBL/GenBank/DDBJ databases">
        <authorList>
            <person name="Weinstock G."/>
            <person name="Sodergren E."/>
            <person name="Wylie T."/>
            <person name="Fulton L."/>
            <person name="Fulton R."/>
            <person name="Fronick C."/>
            <person name="O'Laughlin M."/>
            <person name="Godfrey J."/>
            <person name="Miner T."/>
            <person name="Herter B."/>
            <person name="Appelbaum E."/>
            <person name="Cordes M."/>
            <person name="Lek S."/>
            <person name="Wollam A."/>
            <person name="Pepin K.H."/>
            <person name="Palsikar V.B."/>
            <person name="Mitreva M."/>
            <person name="Wilson R.K."/>
        </authorList>
    </citation>
    <scope>NUCLEOTIDE SEQUENCE [LARGE SCALE GENOMIC DNA]</scope>
    <source>
        <strain evidence="1 2">ATCC 14940</strain>
    </source>
</reference>
<dbReference type="AlphaFoldDB" id="A0ABC9TZ62"/>
<dbReference type="EMBL" id="AWSU01000143">
    <property type="protein sequence ID" value="ERI77778.1"/>
    <property type="molecule type" value="Genomic_DNA"/>
</dbReference>
<comment type="caution">
    <text evidence="1">The sequence shown here is derived from an EMBL/GenBank/DDBJ whole genome shotgun (WGS) entry which is preliminary data.</text>
</comment>
<proteinExistence type="predicted"/>
<sequence length="48" mass="5737">MLIFVTLTKRFFNVKIQEIQSIKYSAYRNINLTVAVRPFRAWIEKTTS</sequence>
<dbReference type="Proteomes" id="UP000016491">
    <property type="component" value="Unassembled WGS sequence"/>
</dbReference>
<evidence type="ECO:0000313" key="1">
    <source>
        <dbReference type="EMBL" id="ERI77778.1"/>
    </source>
</evidence>
<organism evidence="1 2">
    <name type="scientific">[Clostridium] symbiosum ATCC 14940</name>
    <dbReference type="NCBI Taxonomy" id="411472"/>
    <lineage>
        <taxon>Bacteria</taxon>
        <taxon>Bacillati</taxon>
        <taxon>Bacillota</taxon>
        <taxon>Clostridia</taxon>
        <taxon>Lachnospirales</taxon>
        <taxon>Lachnospiraceae</taxon>
        <taxon>Otoolea</taxon>
    </lineage>
</organism>
<protein>
    <submittedName>
        <fullName evidence="1">Uncharacterized protein</fullName>
    </submittedName>
</protein>
<evidence type="ECO:0000313" key="2">
    <source>
        <dbReference type="Proteomes" id="UP000016491"/>
    </source>
</evidence>
<name>A0ABC9TZ62_CLOSY</name>
<gene>
    <name evidence="1" type="ORF">CLOSYM_01873</name>
</gene>
<accession>A0ABC9TZ62</accession>